<feature type="chain" id="PRO_5046549910" description="YHS domain-containing protein" evidence="1">
    <location>
        <begin position="24"/>
        <end position="152"/>
    </location>
</feature>
<dbReference type="InterPro" id="IPR007029">
    <property type="entry name" value="YHS_dom"/>
</dbReference>
<evidence type="ECO:0000313" key="4">
    <source>
        <dbReference type="Proteomes" id="UP001181622"/>
    </source>
</evidence>
<keyword evidence="1" id="KW-0732">Signal</keyword>
<feature type="domain" description="YHS" evidence="2">
    <location>
        <begin position="47"/>
        <end position="91"/>
    </location>
</feature>
<name>A0ABU1DCG6_9HYPH</name>
<keyword evidence="4" id="KW-1185">Reference proteome</keyword>
<evidence type="ECO:0000259" key="2">
    <source>
        <dbReference type="Pfam" id="PF04945"/>
    </source>
</evidence>
<proteinExistence type="predicted"/>
<dbReference type="Pfam" id="PF04945">
    <property type="entry name" value="YHS"/>
    <property type="match status" value="1"/>
</dbReference>
<protein>
    <recommendedName>
        <fullName evidence="2">YHS domain-containing protein</fullName>
    </recommendedName>
</protein>
<dbReference type="Proteomes" id="UP001181622">
    <property type="component" value="Unassembled WGS sequence"/>
</dbReference>
<accession>A0ABU1DCG6</accession>
<sequence length="152" mass="16059">MALRQIFGASALALGLSAAPVSATPGLTERVVSDPSSGIALYGFDPVAYFTEGRPVPGRRDIEAEWNGAAWRFASEANRAAFLSAPEAYAPRFGGYDPAGVSAGVAVAGHPLLFAIREDRLYLFRTGADRDAFRDARAAAAVWPKVEATLTD</sequence>
<dbReference type="RefSeq" id="WP_309389111.1">
    <property type="nucleotide sequence ID" value="NZ_JADBEO010000006.1"/>
</dbReference>
<reference evidence="3" key="1">
    <citation type="submission" date="2020-10" db="EMBL/GenBank/DDBJ databases">
        <authorList>
            <person name="Abbas A."/>
            <person name="Razzaq R."/>
            <person name="Waqas M."/>
            <person name="Abbas N."/>
            <person name="Nielsen T.K."/>
            <person name="Hansen L.H."/>
            <person name="Hussain S."/>
            <person name="Shahid M."/>
        </authorList>
    </citation>
    <scope>NUCLEOTIDE SEQUENCE</scope>
    <source>
        <strain evidence="3">S14</strain>
    </source>
</reference>
<gene>
    <name evidence="3" type="ORF">IHQ68_04070</name>
</gene>
<dbReference type="EMBL" id="JADBEO010000006">
    <property type="protein sequence ID" value="MDR4305801.1"/>
    <property type="molecule type" value="Genomic_DNA"/>
</dbReference>
<dbReference type="NCBIfam" id="NF041384">
    <property type="entry name" value="YHS_seleno_dom"/>
    <property type="match status" value="1"/>
</dbReference>
<evidence type="ECO:0000256" key="1">
    <source>
        <dbReference type="SAM" id="SignalP"/>
    </source>
</evidence>
<feature type="signal peptide" evidence="1">
    <location>
        <begin position="1"/>
        <end position="23"/>
    </location>
</feature>
<organism evidence="3 4">
    <name type="scientific">Chelatococcus sambhunathii</name>
    <dbReference type="NCBI Taxonomy" id="363953"/>
    <lineage>
        <taxon>Bacteria</taxon>
        <taxon>Pseudomonadati</taxon>
        <taxon>Pseudomonadota</taxon>
        <taxon>Alphaproteobacteria</taxon>
        <taxon>Hyphomicrobiales</taxon>
        <taxon>Chelatococcaceae</taxon>
        <taxon>Chelatococcus</taxon>
    </lineage>
</organism>
<evidence type="ECO:0000313" key="3">
    <source>
        <dbReference type="EMBL" id="MDR4305801.1"/>
    </source>
</evidence>
<comment type="caution">
    <text evidence="3">The sequence shown here is derived from an EMBL/GenBank/DDBJ whole genome shotgun (WGS) entry which is preliminary data.</text>
</comment>